<dbReference type="InterPro" id="IPR004148">
    <property type="entry name" value="BAR_dom"/>
</dbReference>
<dbReference type="STRING" id="231916.A0A409WDT8"/>
<dbReference type="Pfam" id="PF03114">
    <property type="entry name" value="BAR"/>
    <property type="match status" value="1"/>
</dbReference>
<proteinExistence type="predicted"/>
<sequence>MASSKWAEEKISAKEKPVISEELRELEKDIELRKEGIQRLILASQKYHHALSKKKACPGVGLDDADKMLPVDILGVVMIHHGEEFGEESAFGE</sequence>
<dbReference type="EMBL" id="NHYE01005133">
    <property type="protein sequence ID" value="PPQ76677.1"/>
    <property type="molecule type" value="Genomic_DNA"/>
</dbReference>
<evidence type="ECO:0000313" key="2">
    <source>
        <dbReference type="EMBL" id="PPQ76677.1"/>
    </source>
</evidence>
<dbReference type="InParanoid" id="A0A409WDT8"/>
<name>A0A409WDT8_9AGAR</name>
<protein>
    <recommendedName>
        <fullName evidence="1">BAR domain-containing protein</fullName>
    </recommendedName>
</protein>
<dbReference type="OrthoDB" id="10263741at2759"/>
<evidence type="ECO:0000259" key="1">
    <source>
        <dbReference type="Pfam" id="PF03114"/>
    </source>
</evidence>
<feature type="domain" description="BAR" evidence="1">
    <location>
        <begin position="4"/>
        <end position="92"/>
    </location>
</feature>
<comment type="caution">
    <text evidence="2">The sequence shown here is derived from an EMBL/GenBank/DDBJ whole genome shotgun (WGS) entry which is preliminary data.</text>
</comment>
<accession>A0A409WDT8</accession>
<reference evidence="2 3" key="1">
    <citation type="journal article" date="2018" name="Evol. Lett.">
        <title>Horizontal gene cluster transfer increased hallucinogenic mushroom diversity.</title>
        <authorList>
            <person name="Reynolds H.T."/>
            <person name="Vijayakumar V."/>
            <person name="Gluck-Thaler E."/>
            <person name="Korotkin H.B."/>
            <person name="Matheny P.B."/>
            <person name="Slot J.C."/>
        </authorList>
    </citation>
    <scope>NUCLEOTIDE SEQUENCE [LARGE SCALE GENOMIC DNA]</scope>
    <source>
        <strain evidence="2 3">SRW20</strain>
    </source>
</reference>
<keyword evidence="3" id="KW-1185">Reference proteome</keyword>
<evidence type="ECO:0000313" key="3">
    <source>
        <dbReference type="Proteomes" id="UP000284706"/>
    </source>
</evidence>
<dbReference type="Gene3D" id="1.20.1270.60">
    <property type="entry name" value="Arfaptin homology (AH) domain/BAR domain"/>
    <property type="match status" value="1"/>
</dbReference>
<dbReference type="GO" id="GO:0005737">
    <property type="term" value="C:cytoplasm"/>
    <property type="evidence" value="ECO:0007669"/>
    <property type="project" value="InterPro"/>
</dbReference>
<dbReference type="SUPFAM" id="SSF103657">
    <property type="entry name" value="BAR/IMD domain-like"/>
    <property type="match status" value="1"/>
</dbReference>
<gene>
    <name evidence="2" type="ORF">CVT26_013969</name>
</gene>
<dbReference type="Proteomes" id="UP000284706">
    <property type="component" value="Unassembled WGS sequence"/>
</dbReference>
<dbReference type="InterPro" id="IPR027267">
    <property type="entry name" value="AH/BAR_dom_sf"/>
</dbReference>
<dbReference type="AlphaFoldDB" id="A0A409WDT8"/>
<organism evidence="2 3">
    <name type="scientific">Gymnopilus dilepis</name>
    <dbReference type="NCBI Taxonomy" id="231916"/>
    <lineage>
        <taxon>Eukaryota</taxon>
        <taxon>Fungi</taxon>
        <taxon>Dikarya</taxon>
        <taxon>Basidiomycota</taxon>
        <taxon>Agaricomycotina</taxon>
        <taxon>Agaricomycetes</taxon>
        <taxon>Agaricomycetidae</taxon>
        <taxon>Agaricales</taxon>
        <taxon>Agaricineae</taxon>
        <taxon>Hymenogastraceae</taxon>
        <taxon>Gymnopilus</taxon>
    </lineage>
</organism>